<gene>
    <name evidence="1" type="ORF">CO137_01950</name>
</gene>
<evidence type="ECO:0000313" key="2">
    <source>
        <dbReference type="Proteomes" id="UP000230843"/>
    </source>
</evidence>
<dbReference type="EMBL" id="PFVJ01000041">
    <property type="protein sequence ID" value="PJA89875.1"/>
    <property type="molecule type" value="Genomic_DNA"/>
</dbReference>
<reference evidence="2" key="1">
    <citation type="submission" date="2017-09" db="EMBL/GenBank/DDBJ databases">
        <title>Depth-based differentiation of microbial function through sediment-hosted aquifers and enrichment of novel symbionts in the deep terrestrial subsurface.</title>
        <authorList>
            <person name="Probst A.J."/>
            <person name="Ladd B."/>
            <person name="Jarett J.K."/>
            <person name="Geller-Mcgrath D.E."/>
            <person name="Sieber C.M.K."/>
            <person name="Emerson J.B."/>
            <person name="Anantharaman K."/>
            <person name="Thomas B.C."/>
            <person name="Malmstrom R."/>
            <person name="Stieglmeier M."/>
            <person name="Klingl A."/>
            <person name="Woyke T."/>
            <person name="Ryan C.M."/>
            <person name="Banfield J.F."/>
        </authorList>
    </citation>
    <scope>NUCLEOTIDE SEQUENCE [LARGE SCALE GENOMIC DNA]</scope>
</reference>
<sequence>MSRHDEHKLQVLETQEKIRKIDVEKGRNILLTTFFSDIEHKITFVERMSCGRGIVVHFEGEGRELLWSQIRKIRY</sequence>
<organism evidence="1 2">
    <name type="scientific">Candidatus Magasanikbacteria bacterium CG_4_9_14_3_um_filter_32_9</name>
    <dbReference type="NCBI Taxonomy" id="1974644"/>
    <lineage>
        <taxon>Bacteria</taxon>
        <taxon>Candidatus Magasanikiibacteriota</taxon>
    </lineage>
</organism>
<evidence type="ECO:0000313" key="1">
    <source>
        <dbReference type="EMBL" id="PJA89875.1"/>
    </source>
</evidence>
<accession>A0A2M7Z717</accession>
<name>A0A2M7Z717_9BACT</name>
<proteinExistence type="predicted"/>
<dbReference type="Proteomes" id="UP000230843">
    <property type="component" value="Unassembled WGS sequence"/>
</dbReference>
<comment type="caution">
    <text evidence="1">The sequence shown here is derived from an EMBL/GenBank/DDBJ whole genome shotgun (WGS) entry which is preliminary data.</text>
</comment>
<protein>
    <submittedName>
        <fullName evidence="1">Uncharacterized protein</fullName>
    </submittedName>
</protein>
<dbReference type="AlphaFoldDB" id="A0A2M7Z717"/>